<keyword evidence="6 12" id="KW-0175">Coiled coil</keyword>
<dbReference type="GO" id="GO:0005524">
    <property type="term" value="F:ATP binding"/>
    <property type="evidence" value="ECO:0007669"/>
    <property type="project" value="UniProtKB-UniRule"/>
</dbReference>
<organism evidence="15 16">
    <name type="scientific">Tetranychus urticae</name>
    <name type="common">Two-spotted spider mite</name>
    <dbReference type="NCBI Taxonomy" id="32264"/>
    <lineage>
        <taxon>Eukaryota</taxon>
        <taxon>Metazoa</taxon>
        <taxon>Ecdysozoa</taxon>
        <taxon>Arthropoda</taxon>
        <taxon>Chelicerata</taxon>
        <taxon>Arachnida</taxon>
        <taxon>Acari</taxon>
        <taxon>Acariformes</taxon>
        <taxon>Trombidiformes</taxon>
        <taxon>Prostigmata</taxon>
        <taxon>Eleutherengona</taxon>
        <taxon>Raphignathae</taxon>
        <taxon>Tetranychoidea</taxon>
        <taxon>Tetranychidae</taxon>
        <taxon>Tetranychus</taxon>
    </lineage>
</organism>
<accession>T1JZ75</accession>
<evidence type="ECO:0000256" key="1">
    <source>
        <dbReference type="ARBA" id="ARBA00004245"/>
    </source>
</evidence>
<dbReference type="EnsemblMetazoa" id="tetur03g02940.1">
    <property type="protein sequence ID" value="tetur03g02940.1"/>
    <property type="gene ID" value="tetur03g02940"/>
</dbReference>
<evidence type="ECO:0000256" key="7">
    <source>
        <dbReference type="ARBA" id="ARBA00023175"/>
    </source>
</evidence>
<dbReference type="InterPro" id="IPR036961">
    <property type="entry name" value="Kinesin_motor_dom_sf"/>
</dbReference>
<evidence type="ECO:0000313" key="15">
    <source>
        <dbReference type="EnsemblMetazoa" id="tetur03g02940.1"/>
    </source>
</evidence>
<feature type="domain" description="Kinesin motor" evidence="14">
    <location>
        <begin position="33"/>
        <end position="375"/>
    </location>
</feature>
<name>T1JZ75_TETUR</name>
<dbReference type="PROSITE" id="PS00411">
    <property type="entry name" value="KINESIN_MOTOR_1"/>
    <property type="match status" value="1"/>
</dbReference>
<reference evidence="15" key="2">
    <citation type="submission" date="2015-06" db="UniProtKB">
        <authorList>
            <consortium name="EnsemblMetazoa"/>
        </authorList>
    </citation>
    <scope>IDENTIFICATION</scope>
</reference>
<keyword evidence="8" id="KW-0206">Cytoskeleton</keyword>
<evidence type="ECO:0000256" key="6">
    <source>
        <dbReference type="ARBA" id="ARBA00023054"/>
    </source>
</evidence>
<evidence type="ECO:0000256" key="11">
    <source>
        <dbReference type="RuleBase" id="RU000394"/>
    </source>
</evidence>
<dbReference type="PANTHER" id="PTHR47969">
    <property type="entry name" value="CHROMOSOME-ASSOCIATED KINESIN KIF4A-RELATED"/>
    <property type="match status" value="1"/>
</dbReference>
<dbReference type="PROSITE" id="PS50067">
    <property type="entry name" value="KINESIN_MOTOR_2"/>
    <property type="match status" value="1"/>
</dbReference>
<feature type="compositionally biased region" description="Polar residues" evidence="13">
    <location>
        <begin position="687"/>
        <end position="700"/>
    </location>
</feature>
<dbReference type="InterPro" id="IPR001752">
    <property type="entry name" value="Kinesin_motor_dom"/>
</dbReference>
<comment type="subcellular location">
    <subcellularLocation>
        <location evidence="1">Cytoplasm</location>
        <location evidence="1">Cytoskeleton</location>
    </subcellularLocation>
</comment>
<dbReference type="Pfam" id="PF00225">
    <property type="entry name" value="Kinesin"/>
    <property type="match status" value="1"/>
</dbReference>
<feature type="binding site" evidence="10">
    <location>
        <begin position="130"/>
        <end position="137"/>
    </location>
    <ligand>
        <name>ATP</name>
        <dbReference type="ChEBI" id="CHEBI:30616"/>
    </ligand>
</feature>
<evidence type="ECO:0000256" key="10">
    <source>
        <dbReference type="PROSITE-ProRule" id="PRU00283"/>
    </source>
</evidence>
<dbReference type="SMART" id="SM00129">
    <property type="entry name" value="KISc"/>
    <property type="match status" value="1"/>
</dbReference>
<dbReference type="Gene3D" id="3.40.850.10">
    <property type="entry name" value="Kinesin motor domain"/>
    <property type="match status" value="1"/>
</dbReference>
<evidence type="ECO:0000256" key="2">
    <source>
        <dbReference type="ARBA" id="ARBA00022490"/>
    </source>
</evidence>
<dbReference type="PANTHER" id="PTHR47969:SF21">
    <property type="entry name" value="KINESIN-LIKE PROTEIN"/>
    <property type="match status" value="1"/>
</dbReference>
<dbReference type="GO" id="GO:0007018">
    <property type="term" value="P:microtubule-based movement"/>
    <property type="evidence" value="ECO:0007669"/>
    <property type="project" value="InterPro"/>
</dbReference>
<dbReference type="STRING" id="32264.T1JZ75"/>
<evidence type="ECO:0000313" key="16">
    <source>
        <dbReference type="Proteomes" id="UP000015104"/>
    </source>
</evidence>
<dbReference type="GO" id="GO:0003777">
    <property type="term" value="F:microtubule motor activity"/>
    <property type="evidence" value="ECO:0007669"/>
    <property type="project" value="InterPro"/>
</dbReference>
<comment type="function">
    <text evidence="9">Plus-end directed microtubule motor that may be used for anterograde axonal transport and could conceivably move cargos in fly neurons different than those moved by kinesin heavy chain or other plus-end directed motors.</text>
</comment>
<feature type="region of interest" description="Disordered" evidence="13">
    <location>
        <begin position="677"/>
        <end position="714"/>
    </location>
</feature>
<comment type="similarity">
    <text evidence="10 11">Belongs to the TRAFAC class myosin-kinesin ATPase superfamily. Kinesin family.</text>
</comment>
<dbReference type="eggNOG" id="KOG4280">
    <property type="taxonomic scope" value="Eukaryota"/>
</dbReference>
<evidence type="ECO:0000256" key="13">
    <source>
        <dbReference type="SAM" id="MobiDB-lite"/>
    </source>
</evidence>
<keyword evidence="16" id="KW-1185">Reference proteome</keyword>
<evidence type="ECO:0000256" key="9">
    <source>
        <dbReference type="ARBA" id="ARBA00060187"/>
    </source>
</evidence>
<evidence type="ECO:0000259" key="14">
    <source>
        <dbReference type="PROSITE" id="PS50067"/>
    </source>
</evidence>
<dbReference type="SUPFAM" id="SSF52540">
    <property type="entry name" value="P-loop containing nucleoside triphosphate hydrolases"/>
    <property type="match status" value="1"/>
</dbReference>
<protein>
    <recommendedName>
        <fullName evidence="11">Kinesin-like protein</fullName>
    </recommendedName>
</protein>
<dbReference type="InterPro" id="IPR027417">
    <property type="entry name" value="P-loop_NTPase"/>
</dbReference>
<evidence type="ECO:0000256" key="5">
    <source>
        <dbReference type="ARBA" id="ARBA00022840"/>
    </source>
</evidence>
<keyword evidence="4 10" id="KW-0547">Nucleotide-binding</keyword>
<dbReference type="InterPro" id="IPR019821">
    <property type="entry name" value="Kinesin_motor_CS"/>
</dbReference>
<dbReference type="Proteomes" id="UP000015104">
    <property type="component" value="Unassembled WGS sequence"/>
</dbReference>
<dbReference type="EMBL" id="CAEY01001117">
    <property type="status" value="NOT_ANNOTATED_CDS"/>
    <property type="molecule type" value="Genomic_DNA"/>
</dbReference>
<feature type="coiled-coil region" evidence="12">
    <location>
        <begin position="464"/>
        <end position="564"/>
    </location>
</feature>
<dbReference type="FunFam" id="3.40.850.10:FF:000029">
    <property type="entry name" value="Kinesin-like protein KIF17"/>
    <property type="match status" value="1"/>
</dbReference>
<evidence type="ECO:0000256" key="4">
    <source>
        <dbReference type="ARBA" id="ARBA00022741"/>
    </source>
</evidence>
<dbReference type="HOGENOM" id="CLU_001485_22_4_1"/>
<dbReference type="GO" id="GO:0008017">
    <property type="term" value="F:microtubule binding"/>
    <property type="evidence" value="ECO:0007669"/>
    <property type="project" value="InterPro"/>
</dbReference>
<proteinExistence type="inferred from homology"/>
<dbReference type="InterPro" id="IPR027640">
    <property type="entry name" value="Kinesin-like_fam"/>
</dbReference>
<dbReference type="PRINTS" id="PR00380">
    <property type="entry name" value="KINESINHEAVY"/>
</dbReference>
<evidence type="ECO:0000256" key="8">
    <source>
        <dbReference type="ARBA" id="ARBA00023212"/>
    </source>
</evidence>
<dbReference type="AlphaFoldDB" id="T1JZ75"/>
<dbReference type="GO" id="GO:0005874">
    <property type="term" value="C:microtubule"/>
    <property type="evidence" value="ECO:0007669"/>
    <property type="project" value="UniProtKB-KW"/>
</dbReference>
<keyword evidence="5 10" id="KW-0067">ATP-binding</keyword>
<reference evidence="16" key="1">
    <citation type="submission" date="2011-08" db="EMBL/GenBank/DDBJ databases">
        <authorList>
            <person name="Rombauts S."/>
        </authorList>
    </citation>
    <scope>NUCLEOTIDE SEQUENCE</scope>
    <source>
        <strain evidence="16">London</strain>
    </source>
</reference>
<keyword evidence="2" id="KW-0963">Cytoplasm</keyword>
<keyword evidence="7 10" id="KW-0505">Motor protein</keyword>
<keyword evidence="3 11" id="KW-0493">Microtubule</keyword>
<evidence type="ECO:0000256" key="3">
    <source>
        <dbReference type="ARBA" id="ARBA00022701"/>
    </source>
</evidence>
<evidence type="ECO:0000256" key="12">
    <source>
        <dbReference type="SAM" id="Coils"/>
    </source>
</evidence>
<sequence>MTSPVNNNQGKMLASSDVRPISRASLKSAKSEAVKVCVRCRPMTEKEIAGGHERVVEMDPTKGIVTLLPIKSQITSTVYRTPSNGESAKQFTFDAVYDCNSKQTEIYDETVRPLVDSVLEGFNGTVFAYGQTGTGKTYTMVGVREDPSRQGIIPNAFEHIFSHIARSTNQQYLVQSSYLEIYQEQVRDLLCKDQSKRLELKERADIGVYVKDLSSFVCKSIKEIEHVMTVGNENRAVGATNMNEHSSRSHAIFIITIEHSTCVGPDSETHIRVGKLNLVDLAGSERQFKTGVVGQRQKEAIKINLSLSALGNVISALVDGKSSHIPYRDSKLTRLLQDSLGGNSKTVMVANIGPASYNYEETLITLRYASRAKNIKNRPRVNEDPKDALLREFQMEIERLKVLLQERRRKASGKVVEISSITRGNVVDDSGSTNGGVDEAAVEKLAAEIKAMESRLLTGGKNIIDHTNQQKRELELKRQEIAEQKRREREMLQRLEEQEDSTLEIRETFTSMQQEVELKKRKLRKLFAKLQSVKSEIEDTMEANSRERRELEELQSDLMKELKLNRVAYDEEDEEWKYKRLTKVESLMTTKRPVSKPNYLRPMTEYARLASSLGSWLPYKADNVLKVDLIMPNRLTKEYNMINTQQSMNSALESVLKEDEVILIDASNFQPKADIFKSRTRHKSDSSKQLTRPKTSSRYSRTAMGHPQALRPDTAGYINHWREAGQLSGDDY</sequence>